<protein>
    <submittedName>
        <fullName evidence="2">Uncharacterized protein</fullName>
    </submittedName>
</protein>
<keyword evidence="1" id="KW-0812">Transmembrane</keyword>
<feature type="transmembrane region" description="Helical" evidence="1">
    <location>
        <begin position="21"/>
        <end position="43"/>
    </location>
</feature>
<keyword evidence="3" id="KW-1185">Reference proteome</keyword>
<dbReference type="EMBL" id="FNBG01000014">
    <property type="protein sequence ID" value="SDF65727.1"/>
    <property type="molecule type" value="Genomic_DNA"/>
</dbReference>
<dbReference type="RefSeq" id="WP_175471406.1">
    <property type="nucleotide sequence ID" value="NZ_FNBG01000014.1"/>
</dbReference>
<sequence length="45" mass="4947">MSTKRKSPTLQQKRDEVNKKALVWASSVVGALIILVTIVIILANL</sequence>
<organism evidence="2 3">
    <name type="scientific">Fontibacillus panacisegetis</name>
    <dbReference type="NCBI Taxonomy" id="670482"/>
    <lineage>
        <taxon>Bacteria</taxon>
        <taxon>Bacillati</taxon>
        <taxon>Bacillota</taxon>
        <taxon>Bacilli</taxon>
        <taxon>Bacillales</taxon>
        <taxon>Paenibacillaceae</taxon>
        <taxon>Fontibacillus</taxon>
    </lineage>
</organism>
<keyword evidence="1" id="KW-0472">Membrane</keyword>
<proteinExistence type="predicted"/>
<evidence type="ECO:0000313" key="2">
    <source>
        <dbReference type="EMBL" id="SDF65727.1"/>
    </source>
</evidence>
<accession>A0A1G7MVK9</accession>
<dbReference type="STRING" id="670482.SAMN04488542_114104"/>
<dbReference type="AlphaFoldDB" id="A0A1G7MVK9"/>
<reference evidence="2 3" key="1">
    <citation type="submission" date="2016-10" db="EMBL/GenBank/DDBJ databases">
        <authorList>
            <person name="de Groot N.N."/>
        </authorList>
    </citation>
    <scope>NUCLEOTIDE SEQUENCE [LARGE SCALE GENOMIC DNA]</scope>
    <source>
        <strain evidence="2 3">DSM 28129</strain>
    </source>
</reference>
<evidence type="ECO:0000313" key="3">
    <source>
        <dbReference type="Proteomes" id="UP000198972"/>
    </source>
</evidence>
<name>A0A1G7MVK9_9BACL</name>
<evidence type="ECO:0000256" key="1">
    <source>
        <dbReference type="SAM" id="Phobius"/>
    </source>
</evidence>
<dbReference type="Proteomes" id="UP000198972">
    <property type="component" value="Unassembled WGS sequence"/>
</dbReference>
<gene>
    <name evidence="2" type="ORF">SAMN04488542_114104</name>
</gene>
<keyword evidence="1" id="KW-1133">Transmembrane helix</keyword>